<dbReference type="GO" id="GO:0043495">
    <property type="term" value="F:protein-membrane adaptor activity"/>
    <property type="evidence" value="ECO:0007669"/>
    <property type="project" value="TreeGrafter"/>
</dbReference>
<evidence type="ECO:0000256" key="1">
    <source>
        <dbReference type="ARBA" id="ARBA00004406"/>
    </source>
</evidence>
<dbReference type="GO" id="GO:0032266">
    <property type="term" value="F:phosphatidylinositol-3-phosphate binding"/>
    <property type="evidence" value="ECO:0007669"/>
    <property type="project" value="TreeGrafter"/>
</dbReference>
<dbReference type="PANTHER" id="PTHR13190">
    <property type="entry name" value="AUTOPHAGY-RELATED 2, ISOFORM A"/>
    <property type="match status" value="1"/>
</dbReference>
<evidence type="ECO:0000256" key="3">
    <source>
        <dbReference type="ARBA" id="ARBA00009714"/>
    </source>
</evidence>
<name>A0A1G4JNT9_9SACH</name>
<feature type="compositionally biased region" description="Polar residues" evidence="13">
    <location>
        <begin position="961"/>
        <end position="977"/>
    </location>
</feature>
<evidence type="ECO:0000256" key="13">
    <source>
        <dbReference type="SAM" id="MobiDB-lite"/>
    </source>
</evidence>
<keyword evidence="5" id="KW-0813">Transport</keyword>
<dbReference type="PANTHER" id="PTHR13190:SF1">
    <property type="entry name" value="AUTOPHAGY-RELATED 2, ISOFORM A"/>
    <property type="match status" value="1"/>
</dbReference>
<evidence type="ECO:0000313" key="15">
    <source>
        <dbReference type="Proteomes" id="UP000189911"/>
    </source>
</evidence>
<sequence length="1560" mass="174274">MVSWFAQNLQRRLLLYFLQKVSLFSQVDISALDVSLGSSSHFTFHDLDLDVDNIDIPDVTVRSGFLKQLELRLTVSGGLSVEGSGIAFVVKPNLSRAADSQASSFSLTKTVYDLTSSVMHMDAKDGMLDDEMGAETNSSRNDSRETDSDSAGAPSVLQAMRNKALDVVLSKLSINLRNISVKFLFSENHTVELTLEEVSFVSANVTREIKLSGLIIAHIKKPWETEEDDPNSKTESTMSDSLIYSKVEATSIYMSAIQSVQELENHVPQVPHAHPDSEILSVNNLNVSFKGFSSIDDISMRDAVVDFDECRIDLPSLLKLNDPIILPLILLVTAKTKSKIKDIGIQTPQNLQNYRRFREEQDLHDDLQFSKLRGTKISILLSKGLVLELGDINVVTNEKEQLELTLKGINLIHNSSALLMVSECNENPLIQSTIDLNSGDVKTKILEKISIHLDTTTLFDILQCSLLFQKCLKTWNQNVFKAKKTSADAKPRGFELNGKPVEVNFNFESFRLNLLMSDFSVSFPGTLFKAEKVQLKFEDSAQHKELMTVSNIEVKMLPFASQHDAFNHSFDEVVVSSKCQIRIKKIELAFFLELIGIISPKLEELITQMSTITSNHASSKSTPKKSQRHMRRSVRIMGSSAIISKQSSSVECFVDIGSIVVCLEDALQKSFGDLKGHLGGCSLYINSDQTFTGYARDLHVKRLFRDNTEPLMEVIHVTNDFKPVFTIHRKLTGKLCCALRTVCFYYYARWLDFVSQNREQETTTRNKSGSAEVDSLSLDVKLTDCAISFSPYRLKSQLLLVLGKCAIELAVPSLKVKTNLRSTSILLIDDLSNFNHDSNSNFASLPAYYVDRGFVNIGKLDKGQFSLEKSASGLIVTADLGSICLFLCADSMQALVQVALDLGIPLTFPDDQKYRTKPSQVKVFEGVEEEYFTNQRLQLDPIASRDELFPIFDDSIGASHKPQSNESTNMPRSTTSENSCHTILSAQDNYINTKVSRQDQKSRPEEMNVGIKLNLTLNSATLKLYDGFDWAYTRRSISDLINQIESELQQQISTKSEPVKASVFDSIYLFAGSDVDADVLRQQINKDLQSEPSISIKGSPKKLRLRPSKNYKARIEIAGLKASILRYSVDDPTELTSDMSADTLNDIKLLIENVEVIDNVPTSTWNKLASYWKEEPRAKGSDMISLDIKTVRPVDFLAATELILKVRVLPLRLHIDQDTLDFLMRFFEFKDSRFELVDEYPDFVYIQKLEVQAVKIKMDYKPKTVDYAGLKSGHTSEFMNFFILEGSKLRLRHVVVYGINGFPELNKLLNSIWMPDITGKQLQGILGGVAPMKTIVTLGTGVKALVSTPIKEYKRDQSLGRGLQKGTQVFIKVTTGEFVRLGVKLASGTQAMLENAEEFMGGEGPQARNYRLRDVEVDVVSEDAFLKYEKLVGGRNPRDDQDNLEAFVVEPGATEKDAPKIFSLYADQPASLKQGLKEAQGSFGKNVQLAYDAVRKAQNEIRESGNAQETVSSFARVVPVALLRPIIGATEALSKALQGISNGIDDEQIALLKDKYKSQN</sequence>
<dbReference type="Proteomes" id="UP000189911">
    <property type="component" value="Chromosome E"/>
</dbReference>
<keyword evidence="8" id="KW-0445">Lipid transport</keyword>
<organism evidence="14 15">
    <name type="scientific">Lachancea nothofagi CBS 11611</name>
    <dbReference type="NCBI Taxonomy" id="1266666"/>
    <lineage>
        <taxon>Eukaryota</taxon>
        <taxon>Fungi</taxon>
        <taxon>Dikarya</taxon>
        <taxon>Ascomycota</taxon>
        <taxon>Saccharomycotina</taxon>
        <taxon>Saccharomycetes</taxon>
        <taxon>Saccharomycetales</taxon>
        <taxon>Saccharomycetaceae</taxon>
        <taxon>Lachancea</taxon>
    </lineage>
</organism>
<keyword evidence="7" id="KW-0072">Autophagy</keyword>
<comment type="subcellular location">
    <subcellularLocation>
        <location evidence="1">Endoplasmic reticulum membrane</location>
        <topology evidence="1">Peripheral membrane protein</topology>
    </subcellularLocation>
    <subcellularLocation>
        <location evidence="2">Preautophagosomal structure membrane</location>
        <topology evidence="2">Peripheral membrane protein</topology>
    </subcellularLocation>
</comment>
<feature type="region of interest" description="Disordered" evidence="13">
    <location>
        <begin position="129"/>
        <end position="152"/>
    </location>
</feature>
<evidence type="ECO:0000256" key="9">
    <source>
        <dbReference type="ARBA" id="ARBA00023136"/>
    </source>
</evidence>
<dbReference type="GO" id="GO:0000045">
    <property type="term" value="P:autophagosome assembly"/>
    <property type="evidence" value="ECO:0007669"/>
    <property type="project" value="TreeGrafter"/>
</dbReference>
<dbReference type="GO" id="GO:0034727">
    <property type="term" value="P:piecemeal microautophagy of the nucleus"/>
    <property type="evidence" value="ECO:0007669"/>
    <property type="project" value="TreeGrafter"/>
</dbReference>
<dbReference type="InterPro" id="IPR026849">
    <property type="entry name" value="ATG2"/>
</dbReference>
<keyword evidence="6" id="KW-0256">Endoplasmic reticulum</keyword>
<dbReference type="EMBL" id="LT598451">
    <property type="protein sequence ID" value="SCU92317.1"/>
    <property type="molecule type" value="Genomic_DNA"/>
</dbReference>
<evidence type="ECO:0000313" key="14">
    <source>
        <dbReference type="EMBL" id="SCU92317.1"/>
    </source>
</evidence>
<comment type="similarity">
    <text evidence="3">Belongs to the ATG2 family.</text>
</comment>
<comment type="catalytic activity">
    <reaction evidence="10">
        <text>a 1,2-diacyl-sn-glycero-3-phospho-L-serine(in) = a 1,2-diacyl-sn-glycero-3-phospho-L-serine(out)</text>
        <dbReference type="Rhea" id="RHEA:38663"/>
        <dbReference type="ChEBI" id="CHEBI:57262"/>
    </reaction>
</comment>
<dbReference type="GO" id="GO:0061709">
    <property type="term" value="P:reticulophagy"/>
    <property type="evidence" value="ECO:0007669"/>
    <property type="project" value="TreeGrafter"/>
</dbReference>
<dbReference type="Pfam" id="PF13329">
    <property type="entry name" value="ATG2_CAD"/>
    <property type="match status" value="1"/>
</dbReference>
<evidence type="ECO:0000256" key="10">
    <source>
        <dbReference type="ARBA" id="ARBA00024479"/>
    </source>
</evidence>
<accession>A0A1G4JNT9</accession>
<keyword evidence="9" id="KW-0472">Membrane</keyword>
<evidence type="ECO:0000256" key="4">
    <source>
        <dbReference type="ARBA" id="ARBA00018070"/>
    </source>
</evidence>
<keyword evidence="15" id="KW-1185">Reference proteome</keyword>
<evidence type="ECO:0000256" key="5">
    <source>
        <dbReference type="ARBA" id="ARBA00022448"/>
    </source>
</evidence>
<evidence type="ECO:0000256" key="12">
    <source>
        <dbReference type="ARBA" id="ARBA00024631"/>
    </source>
</evidence>
<dbReference type="OrthoDB" id="18982at2759"/>
<comment type="catalytic activity">
    <reaction evidence="12">
        <text>a 1,2-diacyl-sn-glycero-3-phosphocholine(in) = a 1,2-diacyl-sn-glycero-3-phosphocholine(out)</text>
        <dbReference type="Rhea" id="RHEA:38571"/>
        <dbReference type="ChEBI" id="CHEBI:57643"/>
    </reaction>
</comment>
<comment type="catalytic activity">
    <reaction evidence="11">
        <text>a 1,2-diacyl-sn-glycero-3-phosphoethanolamine(in) = a 1,2-diacyl-sn-glycero-3-phosphoethanolamine(out)</text>
        <dbReference type="Rhea" id="RHEA:38895"/>
        <dbReference type="ChEBI" id="CHEBI:64612"/>
    </reaction>
</comment>
<dbReference type="GO" id="GO:0005789">
    <property type="term" value="C:endoplasmic reticulum membrane"/>
    <property type="evidence" value="ECO:0007669"/>
    <property type="project" value="UniProtKB-SubCell"/>
</dbReference>
<evidence type="ECO:0000256" key="7">
    <source>
        <dbReference type="ARBA" id="ARBA00023006"/>
    </source>
</evidence>
<dbReference type="GO" id="GO:0006869">
    <property type="term" value="P:lipid transport"/>
    <property type="evidence" value="ECO:0007669"/>
    <property type="project" value="UniProtKB-KW"/>
</dbReference>
<proteinExistence type="inferred from homology"/>
<dbReference type="GO" id="GO:0061908">
    <property type="term" value="C:phagophore"/>
    <property type="evidence" value="ECO:0007669"/>
    <property type="project" value="TreeGrafter"/>
</dbReference>
<feature type="region of interest" description="Disordered" evidence="13">
    <location>
        <begin position="956"/>
        <end position="977"/>
    </location>
</feature>
<evidence type="ECO:0000256" key="8">
    <source>
        <dbReference type="ARBA" id="ARBA00023055"/>
    </source>
</evidence>
<gene>
    <name evidence="14" type="ORF">LANO_0E00342G</name>
</gene>
<dbReference type="GO" id="GO:0061723">
    <property type="term" value="P:glycophagy"/>
    <property type="evidence" value="ECO:0007669"/>
    <property type="project" value="TreeGrafter"/>
</dbReference>
<dbReference type="GO" id="GO:0000422">
    <property type="term" value="P:autophagy of mitochondrion"/>
    <property type="evidence" value="ECO:0007669"/>
    <property type="project" value="TreeGrafter"/>
</dbReference>
<evidence type="ECO:0000256" key="6">
    <source>
        <dbReference type="ARBA" id="ARBA00022824"/>
    </source>
</evidence>
<evidence type="ECO:0000256" key="2">
    <source>
        <dbReference type="ARBA" id="ARBA00004623"/>
    </source>
</evidence>
<evidence type="ECO:0000256" key="11">
    <source>
        <dbReference type="ARBA" id="ARBA00024615"/>
    </source>
</evidence>
<dbReference type="GO" id="GO:0034045">
    <property type="term" value="C:phagophore assembly site membrane"/>
    <property type="evidence" value="ECO:0007669"/>
    <property type="project" value="UniProtKB-SubCell"/>
</dbReference>
<reference evidence="15" key="1">
    <citation type="submission" date="2016-03" db="EMBL/GenBank/DDBJ databases">
        <authorList>
            <person name="Devillers Hugo."/>
        </authorList>
    </citation>
    <scope>NUCLEOTIDE SEQUENCE [LARGE SCALE GENOMIC DNA]</scope>
</reference>
<protein>
    <recommendedName>
        <fullName evidence="4">Autophagy-related protein 2</fullName>
    </recommendedName>
</protein>